<feature type="transmembrane region" description="Helical" evidence="1">
    <location>
        <begin position="126"/>
        <end position="154"/>
    </location>
</feature>
<proteinExistence type="predicted"/>
<feature type="transmembrane region" description="Helical" evidence="1">
    <location>
        <begin position="166"/>
        <end position="192"/>
    </location>
</feature>
<evidence type="ECO:0000313" key="2">
    <source>
        <dbReference type="EMBL" id="MBO8439497.1"/>
    </source>
</evidence>
<dbReference type="InterPro" id="IPR049458">
    <property type="entry name" value="EpsG-like"/>
</dbReference>
<dbReference type="EMBL" id="JADIMV010000045">
    <property type="protein sequence ID" value="MBO8439497.1"/>
    <property type="molecule type" value="Genomic_DNA"/>
</dbReference>
<sequence>MTTYILFTIKYYYGPDIVHYVPFYETIQQPKDILNGNYNGIFEIGYAFFCSVIKQIGISFWGMTAIISTIYFIAIYMLFKQIPKRKTFALLILVILDHILIFSTYRQCLAVSCFIFMVLSFWKKKILLSMIWCVISVTLHKSAIFISIPALLLLNITSIKVDRHIYSALILILIAMLAIPASDSASAIIRLLPLDNETIRSITHHLSLARNIQMIFIIYMLYMIAIVYYRSIRYTNTVTEKHFRWIILAGALIIVALYQYYYILNRIRSYLLPFLITYIFIIVNERKSILCGASANIRSAANIIRQTAILATLVYCVHFSISLYKSQKNLKGNVYATSTILELHNHSEEYLKKRQIRTAQIYWAYDFMHNNNNKIQQ</sequence>
<dbReference type="Pfam" id="PF14897">
    <property type="entry name" value="EpsG"/>
    <property type="match status" value="1"/>
</dbReference>
<keyword evidence="1" id="KW-0812">Transmembrane</keyword>
<dbReference type="Proteomes" id="UP000712007">
    <property type="component" value="Unassembled WGS sequence"/>
</dbReference>
<feature type="transmembrane region" description="Helical" evidence="1">
    <location>
        <begin position="212"/>
        <end position="231"/>
    </location>
</feature>
<feature type="transmembrane region" description="Helical" evidence="1">
    <location>
        <begin position="303"/>
        <end position="324"/>
    </location>
</feature>
<gene>
    <name evidence="2" type="ORF">IAC51_02485</name>
</gene>
<organism evidence="2 3">
    <name type="scientific">Candidatus Aphodosoma intestinipullorum</name>
    <dbReference type="NCBI Taxonomy" id="2840674"/>
    <lineage>
        <taxon>Bacteria</taxon>
        <taxon>Pseudomonadati</taxon>
        <taxon>Bacteroidota</taxon>
        <taxon>Bacteroidia</taxon>
        <taxon>Bacteroidales</taxon>
        <taxon>Candidatus Aphodosoma</taxon>
    </lineage>
</organism>
<feature type="transmembrane region" description="Helical" evidence="1">
    <location>
        <begin position="91"/>
        <end position="120"/>
    </location>
</feature>
<reference evidence="2" key="2">
    <citation type="journal article" date="2021" name="PeerJ">
        <title>Extensive microbial diversity within the chicken gut microbiome revealed by metagenomics and culture.</title>
        <authorList>
            <person name="Gilroy R."/>
            <person name="Ravi A."/>
            <person name="Getino M."/>
            <person name="Pursley I."/>
            <person name="Horton D.L."/>
            <person name="Alikhan N.F."/>
            <person name="Baker D."/>
            <person name="Gharbi K."/>
            <person name="Hall N."/>
            <person name="Watson M."/>
            <person name="Adriaenssens E.M."/>
            <person name="Foster-Nyarko E."/>
            <person name="Jarju S."/>
            <person name="Secka A."/>
            <person name="Antonio M."/>
            <person name="Oren A."/>
            <person name="Chaudhuri R.R."/>
            <person name="La Ragione R."/>
            <person name="Hildebrand F."/>
            <person name="Pallen M.J."/>
        </authorList>
    </citation>
    <scope>NUCLEOTIDE SEQUENCE</scope>
    <source>
        <strain evidence="2">3924</strain>
    </source>
</reference>
<reference evidence="2" key="1">
    <citation type="submission" date="2020-10" db="EMBL/GenBank/DDBJ databases">
        <authorList>
            <person name="Gilroy R."/>
        </authorList>
    </citation>
    <scope>NUCLEOTIDE SEQUENCE</scope>
    <source>
        <strain evidence="2">3924</strain>
    </source>
</reference>
<dbReference type="AlphaFoldDB" id="A0A940DKQ0"/>
<feature type="transmembrane region" description="Helical" evidence="1">
    <location>
        <begin position="243"/>
        <end position="261"/>
    </location>
</feature>
<name>A0A940DKQ0_9BACT</name>
<feature type="transmembrane region" description="Helical" evidence="1">
    <location>
        <begin position="58"/>
        <end position="79"/>
    </location>
</feature>
<keyword evidence="1" id="KW-0472">Membrane</keyword>
<protein>
    <submittedName>
        <fullName evidence="2">EpsG family protein</fullName>
    </submittedName>
</protein>
<accession>A0A940DKQ0</accession>
<evidence type="ECO:0000256" key="1">
    <source>
        <dbReference type="SAM" id="Phobius"/>
    </source>
</evidence>
<comment type="caution">
    <text evidence="2">The sequence shown here is derived from an EMBL/GenBank/DDBJ whole genome shotgun (WGS) entry which is preliminary data.</text>
</comment>
<evidence type="ECO:0000313" key="3">
    <source>
        <dbReference type="Proteomes" id="UP000712007"/>
    </source>
</evidence>
<keyword evidence="1" id="KW-1133">Transmembrane helix</keyword>